<dbReference type="GO" id="GO:0051537">
    <property type="term" value="F:2 iron, 2 sulfur cluster binding"/>
    <property type="evidence" value="ECO:0007669"/>
    <property type="project" value="UniProtKB-ARBA"/>
</dbReference>
<dbReference type="Proteomes" id="UP000065807">
    <property type="component" value="Chromosome"/>
</dbReference>
<dbReference type="STRING" id="1555112.LIP_3208"/>
<dbReference type="GO" id="GO:0016226">
    <property type="term" value="P:iron-sulfur cluster assembly"/>
    <property type="evidence" value="ECO:0007669"/>
    <property type="project" value="InterPro"/>
</dbReference>
<evidence type="ECO:0000259" key="1">
    <source>
        <dbReference type="Pfam" id="PF01521"/>
    </source>
</evidence>
<sequence>MNVLFTEEATRQLDTMVRQQGDPAPALRIAVTGQCHCGSIHFGMAWEQSPRPDDIVLEHGDLRVVVDPASAPHLDEATIDYRSDPMNSGFLVRAAAGGGCGCGG</sequence>
<reference evidence="3" key="2">
    <citation type="journal article" date="2016" name="Int. J. Syst. Evol. Microbiol.">
        <title>Complete genome sequence and cell structure of Limnochorda pilosa, a Gram-negative spore-former within the phylum Firmicutes.</title>
        <authorList>
            <person name="Watanabe M."/>
            <person name="Kojima H."/>
            <person name="Fukui M."/>
        </authorList>
    </citation>
    <scope>NUCLEOTIDE SEQUENCE [LARGE SCALE GENOMIC DNA]</scope>
    <source>
        <strain evidence="3">HC45</strain>
    </source>
</reference>
<dbReference type="InterPro" id="IPR016092">
    <property type="entry name" value="ATAP"/>
</dbReference>
<dbReference type="GO" id="GO:0005506">
    <property type="term" value="F:iron ion binding"/>
    <property type="evidence" value="ECO:0007669"/>
    <property type="project" value="TreeGrafter"/>
</dbReference>
<dbReference type="InterPro" id="IPR000361">
    <property type="entry name" value="ATAP_core_dom"/>
</dbReference>
<gene>
    <name evidence="2" type="ORF">LIP_3208</name>
</gene>
<dbReference type="AlphaFoldDB" id="A0A0K2SPH5"/>
<dbReference type="SUPFAM" id="SSF89360">
    <property type="entry name" value="HesB-like domain"/>
    <property type="match status" value="1"/>
</dbReference>
<name>A0A0K2SPH5_LIMPI</name>
<dbReference type="InterPro" id="IPR035903">
    <property type="entry name" value="HesB-like_dom_sf"/>
</dbReference>
<evidence type="ECO:0000313" key="3">
    <source>
        <dbReference type="Proteomes" id="UP000065807"/>
    </source>
</evidence>
<organism evidence="2 3">
    <name type="scientific">Limnochorda pilosa</name>
    <dbReference type="NCBI Taxonomy" id="1555112"/>
    <lineage>
        <taxon>Bacteria</taxon>
        <taxon>Bacillati</taxon>
        <taxon>Bacillota</taxon>
        <taxon>Limnochordia</taxon>
        <taxon>Limnochordales</taxon>
        <taxon>Limnochordaceae</taxon>
        <taxon>Limnochorda</taxon>
    </lineage>
</organism>
<evidence type="ECO:0000313" key="2">
    <source>
        <dbReference type="EMBL" id="BAS29025.1"/>
    </source>
</evidence>
<dbReference type="PANTHER" id="PTHR43011:SF1">
    <property type="entry name" value="IRON-SULFUR CLUSTER ASSEMBLY 2 HOMOLOG, MITOCHONDRIAL"/>
    <property type="match status" value="1"/>
</dbReference>
<accession>A0A0K2SPH5</accession>
<dbReference type="Gene3D" id="2.60.300.12">
    <property type="entry name" value="HesB-like domain"/>
    <property type="match status" value="1"/>
</dbReference>
<dbReference type="NCBIfam" id="TIGR00049">
    <property type="entry name" value="iron-sulfur cluster assembly accessory protein"/>
    <property type="match status" value="1"/>
</dbReference>
<protein>
    <submittedName>
        <fullName evidence="2">Iron-sulfur binding protein</fullName>
    </submittedName>
</protein>
<dbReference type="Pfam" id="PF01521">
    <property type="entry name" value="Fe-S_biosyn"/>
    <property type="match status" value="1"/>
</dbReference>
<dbReference type="RefSeq" id="WP_082726418.1">
    <property type="nucleotide sequence ID" value="NZ_AP014924.1"/>
</dbReference>
<reference evidence="3" key="1">
    <citation type="submission" date="2015-07" db="EMBL/GenBank/DDBJ databases">
        <title>Complete genome sequence and phylogenetic analysis of Limnochorda pilosa.</title>
        <authorList>
            <person name="Watanabe M."/>
            <person name="Kojima H."/>
            <person name="Fukui M."/>
        </authorList>
    </citation>
    <scope>NUCLEOTIDE SEQUENCE [LARGE SCALE GENOMIC DNA]</scope>
    <source>
        <strain evidence="3">HC45</strain>
    </source>
</reference>
<feature type="domain" description="Core" evidence="1">
    <location>
        <begin position="1"/>
        <end position="93"/>
    </location>
</feature>
<dbReference type="GO" id="GO:0051539">
    <property type="term" value="F:4 iron, 4 sulfur cluster binding"/>
    <property type="evidence" value="ECO:0007669"/>
    <property type="project" value="TreeGrafter"/>
</dbReference>
<dbReference type="EMBL" id="AP014924">
    <property type="protein sequence ID" value="BAS29025.1"/>
    <property type="molecule type" value="Genomic_DNA"/>
</dbReference>
<dbReference type="KEGG" id="lpil:LIP_3208"/>
<proteinExistence type="predicted"/>
<dbReference type="OrthoDB" id="9801228at2"/>
<keyword evidence="3" id="KW-1185">Reference proteome</keyword>
<dbReference type="PANTHER" id="PTHR43011">
    <property type="entry name" value="IRON-SULFUR CLUSTER ASSEMBLY 2 HOMOLOG, MITOCHONDRIAL"/>
    <property type="match status" value="1"/>
</dbReference>